<evidence type="ECO:0000313" key="1">
    <source>
        <dbReference type="EMBL" id="KAL3332265.1"/>
    </source>
</evidence>
<reference evidence="1 2" key="1">
    <citation type="submission" date="2024-05" db="EMBL/GenBank/DDBJ databases">
        <title>De novo assembly of an allotetraploid wild potato.</title>
        <authorList>
            <person name="Hosaka A.J."/>
        </authorList>
    </citation>
    <scope>NUCLEOTIDE SEQUENCE [LARGE SCALE GENOMIC DNA]</scope>
    <source>
        <tissue evidence="1">Young leaves</tissue>
    </source>
</reference>
<dbReference type="PANTHER" id="PTHR32094:SF5">
    <property type="entry name" value="FANCONI ANEMIA GROUP E PROTEIN"/>
    <property type="match status" value="1"/>
</dbReference>
<evidence type="ECO:0000313" key="2">
    <source>
        <dbReference type="Proteomes" id="UP001627284"/>
    </source>
</evidence>
<dbReference type="Gene3D" id="1.25.40.480">
    <property type="match status" value="1"/>
</dbReference>
<dbReference type="InterPro" id="IPR039685">
    <property type="entry name" value="FANCE"/>
</dbReference>
<protein>
    <recommendedName>
        <fullName evidence="3">Fanconi Anaemia group E protein C-terminal domain-containing protein</fullName>
    </recommendedName>
</protein>
<dbReference type="EMBL" id="JBJKTR010000019">
    <property type="protein sequence ID" value="KAL3332265.1"/>
    <property type="molecule type" value="Genomic_DNA"/>
</dbReference>
<sequence>KSPTVFQQMECWVPLFQIFLNSPCPETEASLWLQQSFNQPEATAISTTSFLSLLSRPTEITITGSPSPSHTKRVEWIQTLPNAVQARILSFLLYDCQRFCETDLCQLAETMLKEGKELDFWVKRAAHQLLDVVSRSTHEWLSCLNLDSEEEQMEDEFRSLPDCLKKDDVNDTDLMLPWLPISQKQFNLVRQYNSCGENDDHMTEFEEDKREIVGEVIEEVDEEVIKEVDEYLNPQVEEMAERLKDSLLSLQSTAKAVELAGEIRQLCKGGGQALAILGIIEPWRADDETAAVLVSNLLDGNEDALGWPSHVLCSVILPKLLVLKEPASRVLLTATLEYSKVHQRASEYALLLPMILRMDGINSPICDVITRIVRESLHPGHVSSFCQKLLSDEDNLKKFICLPYHQCLIGNKLVWTESLFNLMQNILNHNIHLTQDSVDRLIQHAWESAHRFSKSLKFGNFLLCFVTKCSPMLKSQKTLLIEATQHTNTLVTKSVLSKLSSL</sequence>
<gene>
    <name evidence="1" type="ORF">AABB24_032719</name>
</gene>
<evidence type="ECO:0008006" key="3">
    <source>
        <dbReference type="Google" id="ProtNLM"/>
    </source>
</evidence>
<comment type="caution">
    <text evidence="1">The sequence shown here is derived from an EMBL/GenBank/DDBJ whole genome shotgun (WGS) entry which is preliminary data.</text>
</comment>
<feature type="non-terminal residue" evidence="1">
    <location>
        <position position="1"/>
    </location>
</feature>
<dbReference type="PANTHER" id="PTHR32094">
    <property type="entry name" value="FANCONI ANEMIA GROUP E PROTEIN"/>
    <property type="match status" value="1"/>
</dbReference>
<dbReference type="AlphaFoldDB" id="A0ABD2RKL0"/>
<name>A0ABD2RKL0_9SOLN</name>
<dbReference type="Proteomes" id="UP001627284">
    <property type="component" value="Unassembled WGS sequence"/>
</dbReference>
<proteinExistence type="predicted"/>
<accession>A0ABD2RKL0</accession>
<organism evidence="1 2">
    <name type="scientific">Solanum stoloniferum</name>
    <dbReference type="NCBI Taxonomy" id="62892"/>
    <lineage>
        <taxon>Eukaryota</taxon>
        <taxon>Viridiplantae</taxon>
        <taxon>Streptophyta</taxon>
        <taxon>Embryophyta</taxon>
        <taxon>Tracheophyta</taxon>
        <taxon>Spermatophyta</taxon>
        <taxon>Magnoliopsida</taxon>
        <taxon>eudicotyledons</taxon>
        <taxon>Gunneridae</taxon>
        <taxon>Pentapetalae</taxon>
        <taxon>asterids</taxon>
        <taxon>lamiids</taxon>
        <taxon>Solanales</taxon>
        <taxon>Solanaceae</taxon>
        <taxon>Solanoideae</taxon>
        <taxon>Solaneae</taxon>
        <taxon>Solanum</taxon>
    </lineage>
</organism>
<keyword evidence="2" id="KW-1185">Reference proteome</keyword>